<evidence type="ECO:0000313" key="1">
    <source>
        <dbReference type="EMBL" id="CDH07545.1"/>
    </source>
</evidence>
<dbReference type="InterPro" id="IPR025127">
    <property type="entry name" value="DUF4054"/>
</dbReference>
<evidence type="ECO:0000313" key="2">
    <source>
        <dbReference type="Proteomes" id="UP000028483"/>
    </source>
</evidence>
<comment type="caution">
    <text evidence="1">The sequence shown here is derived from an EMBL/GenBank/DDBJ whole genome shotgun (WGS) entry which is preliminary data.</text>
</comment>
<dbReference type="Pfam" id="PF13262">
    <property type="entry name" value="DUF4054"/>
    <property type="match status" value="1"/>
</dbReference>
<dbReference type="EMBL" id="CBSX010000197">
    <property type="protein sequence ID" value="CDH07545.1"/>
    <property type="molecule type" value="Genomic_DNA"/>
</dbReference>
<gene>
    <name evidence="1" type="ORF">XBO1_330014</name>
</gene>
<dbReference type="AlphaFoldDB" id="A0A077P8T6"/>
<reference evidence="1" key="1">
    <citation type="submission" date="2013-07" db="EMBL/GenBank/DDBJ databases">
        <title>Sub-species coevolution in mutualistic symbiosis.</title>
        <authorList>
            <person name="Murfin K."/>
            <person name="Klassen J."/>
            <person name="Lee M."/>
            <person name="Forst S."/>
            <person name="Stock P."/>
            <person name="Goodrich-Blair H."/>
        </authorList>
    </citation>
    <scope>NUCLEOTIDE SEQUENCE [LARGE SCALE GENOMIC DNA]</scope>
    <source>
        <strain evidence="1">Oregonense</strain>
    </source>
</reference>
<dbReference type="HOGENOM" id="CLU_1811568_0_0_6"/>
<dbReference type="Proteomes" id="UP000028483">
    <property type="component" value="Unassembled WGS sequence"/>
</dbReference>
<name>A0A077P8T6_XENBV</name>
<organism evidence="1 2">
    <name type="scientific">Xenorhabdus bovienii str. oregonense</name>
    <dbReference type="NCBI Taxonomy" id="1398202"/>
    <lineage>
        <taxon>Bacteria</taxon>
        <taxon>Pseudomonadati</taxon>
        <taxon>Pseudomonadota</taxon>
        <taxon>Gammaproteobacteria</taxon>
        <taxon>Enterobacterales</taxon>
        <taxon>Morganellaceae</taxon>
        <taxon>Xenorhabdus</taxon>
    </lineage>
</organism>
<accession>A0A077P8T6</accession>
<sequence length="146" mass="15826">MMDASTFPLKSFRVLRPQFNAVPDDEVLIIAESALNYFSPCRGVCTNELWMLVVAHMLDLNQKIAQGESPTGVVTAATIGSVNMSFTAPPVGSNTSHWFNLTPFGQQYLALLNRCGRAPFYVGGGGERSAFRGVGGRFPNGGRILR</sequence>
<protein>
    <submittedName>
        <fullName evidence="1">Uncharacterized protein</fullName>
    </submittedName>
</protein>
<proteinExistence type="predicted"/>